<dbReference type="Pfam" id="PF00107">
    <property type="entry name" value="ADH_zinc_N"/>
    <property type="match status" value="1"/>
</dbReference>
<dbReference type="Pfam" id="PF08240">
    <property type="entry name" value="ADH_N"/>
    <property type="match status" value="1"/>
</dbReference>
<dbReference type="Gene3D" id="3.90.180.10">
    <property type="entry name" value="Medium-chain alcohol dehydrogenases, catalytic domain"/>
    <property type="match status" value="1"/>
</dbReference>
<evidence type="ECO:0000259" key="3">
    <source>
        <dbReference type="SMART" id="SM00829"/>
    </source>
</evidence>
<proteinExistence type="predicted"/>
<dbReference type="InterPro" id="IPR013149">
    <property type="entry name" value="ADH-like_C"/>
</dbReference>
<dbReference type="EMBL" id="JAWLKA010000003">
    <property type="protein sequence ID" value="MDV6280135.1"/>
    <property type="molecule type" value="Genomic_DNA"/>
</dbReference>
<evidence type="ECO:0000256" key="2">
    <source>
        <dbReference type="ARBA" id="ARBA00023002"/>
    </source>
</evidence>
<dbReference type="Gene3D" id="3.40.50.720">
    <property type="entry name" value="NAD(P)-binding Rossmann-like Domain"/>
    <property type="match status" value="1"/>
</dbReference>
<dbReference type="NCBIfam" id="TIGR02824">
    <property type="entry name" value="quinone_pig3"/>
    <property type="match status" value="1"/>
</dbReference>
<dbReference type="InterPro" id="IPR013154">
    <property type="entry name" value="ADH-like_N"/>
</dbReference>
<organism evidence="4 5">
    <name type="scientific">Rhodococcus jostii</name>
    <dbReference type="NCBI Taxonomy" id="132919"/>
    <lineage>
        <taxon>Bacteria</taxon>
        <taxon>Bacillati</taxon>
        <taxon>Actinomycetota</taxon>
        <taxon>Actinomycetes</taxon>
        <taxon>Mycobacteriales</taxon>
        <taxon>Nocardiaceae</taxon>
        <taxon>Rhodococcus</taxon>
    </lineage>
</organism>
<keyword evidence="1" id="KW-0521">NADP</keyword>
<dbReference type="Proteomes" id="UP001185737">
    <property type="component" value="Unassembled WGS sequence"/>
</dbReference>
<dbReference type="InterPro" id="IPR011032">
    <property type="entry name" value="GroES-like_sf"/>
</dbReference>
<dbReference type="PANTHER" id="PTHR48106:SF8">
    <property type="entry name" value="OS02G0805600 PROTEIN"/>
    <property type="match status" value="1"/>
</dbReference>
<dbReference type="PANTHER" id="PTHR48106">
    <property type="entry name" value="QUINONE OXIDOREDUCTASE PIG3-RELATED"/>
    <property type="match status" value="1"/>
</dbReference>
<dbReference type="SMART" id="SM00829">
    <property type="entry name" value="PKS_ER"/>
    <property type="match status" value="1"/>
</dbReference>
<evidence type="ECO:0000313" key="4">
    <source>
        <dbReference type="EMBL" id="MDV6280135.1"/>
    </source>
</evidence>
<reference evidence="4 5" key="1">
    <citation type="submission" date="2023-10" db="EMBL/GenBank/DDBJ databases">
        <title>Development of a sustainable strategy for remediation of hydrocarbon-contaminated territories based on the waste exchange concept.</title>
        <authorList>
            <person name="Krivoruchko A."/>
        </authorList>
    </citation>
    <scope>NUCLEOTIDE SEQUENCE [LARGE SCALE GENOMIC DNA]</scope>
    <source>
        <strain evidence="4 5">IEGM 60</strain>
    </source>
</reference>
<feature type="domain" description="Enoyl reductase (ER)" evidence="3">
    <location>
        <begin position="10"/>
        <end position="326"/>
    </location>
</feature>
<protein>
    <submittedName>
        <fullName evidence="4">NAD(P)H-quinone oxidoreductase</fullName>
    </submittedName>
</protein>
<dbReference type="InterPro" id="IPR036291">
    <property type="entry name" value="NAD(P)-bd_dom_sf"/>
</dbReference>
<evidence type="ECO:0000313" key="5">
    <source>
        <dbReference type="Proteomes" id="UP001185737"/>
    </source>
</evidence>
<evidence type="ECO:0000256" key="1">
    <source>
        <dbReference type="ARBA" id="ARBA00022857"/>
    </source>
</evidence>
<comment type="caution">
    <text evidence="4">The sequence shown here is derived from an EMBL/GenBank/DDBJ whole genome shotgun (WGS) entry which is preliminary data.</text>
</comment>
<dbReference type="SUPFAM" id="SSF51735">
    <property type="entry name" value="NAD(P)-binding Rossmann-fold domains"/>
    <property type="match status" value="1"/>
</dbReference>
<accession>A0ABU4CA27</accession>
<dbReference type="SUPFAM" id="SSF50129">
    <property type="entry name" value="GroES-like"/>
    <property type="match status" value="1"/>
</dbReference>
<sequence>MQAISLTEFGDPGVMQWTTHPQPVPAAGEVVIDVAAAGINRADINQRQGHYPPPAGASEILGLEVSGVISEVGPAVTGWEIGDRVCALLSGGGYAERVAVPVSQVLPIPDGVDLHTAAALPEAACTVWSNLVTTAHLCEHETVLIHGGGSGIGTHAIQVATALGARVAVTAGSSEKLDACRGLGADILINYADTDFVSAVKDSTGGHGVDVVLDNMGAAYLGRNVSALADGGRLVVIGLQGGWDGNLNLAKLMAKRASVHATGLRSRPTTGRGGKADIVRDVVKHVWPMISEATVRPVVHAILPIGEVAAAHRMLDAPDTIGKVLLRLS</sequence>
<name>A0ABU4CA27_RHOJO</name>
<dbReference type="RefSeq" id="WP_317567777.1">
    <property type="nucleotide sequence ID" value="NZ_JAWLKA010000003.1"/>
</dbReference>
<keyword evidence="2" id="KW-0560">Oxidoreductase</keyword>
<dbReference type="CDD" id="cd05276">
    <property type="entry name" value="p53_inducible_oxidoreductase"/>
    <property type="match status" value="1"/>
</dbReference>
<dbReference type="InterPro" id="IPR014189">
    <property type="entry name" value="Quinone_OxRdtase_PIG3"/>
</dbReference>
<gene>
    <name evidence="4" type="ORF">R3Q59_06435</name>
</gene>
<keyword evidence="5" id="KW-1185">Reference proteome</keyword>
<dbReference type="InterPro" id="IPR020843">
    <property type="entry name" value="ER"/>
</dbReference>